<dbReference type="AlphaFoldDB" id="A0A6J7CEQ9"/>
<reference evidence="4" key="1">
    <citation type="submission" date="2020-05" db="EMBL/GenBank/DDBJ databases">
        <authorList>
            <person name="Chiriac C."/>
            <person name="Salcher M."/>
            <person name="Ghai R."/>
            <person name="Kavagutti S V."/>
        </authorList>
    </citation>
    <scope>NUCLEOTIDE SEQUENCE</scope>
</reference>
<dbReference type="Pfam" id="PF07992">
    <property type="entry name" value="Pyr_redox_2"/>
    <property type="match status" value="1"/>
</dbReference>
<protein>
    <submittedName>
        <fullName evidence="4">Unannotated protein</fullName>
    </submittedName>
</protein>
<gene>
    <name evidence="4" type="ORF">UFOPK3339_00176</name>
</gene>
<keyword evidence="1" id="KW-0285">Flavoprotein</keyword>
<keyword evidence="2" id="KW-0560">Oxidoreductase</keyword>
<dbReference type="Gene3D" id="3.50.50.60">
    <property type="entry name" value="FAD/NAD(P)-binding domain"/>
    <property type="match status" value="1"/>
</dbReference>
<dbReference type="PRINTS" id="PR00469">
    <property type="entry name" value="PNDRDTASEII"/>
</dbReference>
<evidence type="ECO:0000259" key="3">
    <source>
        <dbReference type="Pfam" id="PF07992"/>
    </source>
</evidence>
<dbReference type="PRINTS" id="PR00368">
    <property type="entry name" value="FADPNR"/>
</dbReference>
<evidence type="ECO:0000313" key="4">
    <source>
        <dbReference type="EMBL" id="CAB4856657.1"/>
    </source>
</evidence>
<dbReference type="PANTHER" id="PTHR48105">
    <property type="entry name" value="THIOREDOXIN REDUCTASE 1-RELATED-RELATED"/>
    <property type="match status" value="1"/>
</dbReference>
<organism evidence="4">
    <name type="scientific">freshwater metagenome</name>
    <dbReference type="NCBI Taxonomy" id="449393"/>
    <lineage>
        <taxon>unclassified sequences</taxon>
        <taxon>metagenomes</taxon>
        <taxon>ecological metagenomes</taxon>
    </lineage>
</organism>
<feature type="domain" description="FAD/NAD(P)-binding" evidence="3">
    <location>
        <begin position="1"/>
        <end position="136"/>
    </location>
</feature>
<dbReference type="SUPFAM" id="SSF51905">
    <property type="entry name" value="FAD/NAD(P)-binding domain"/>
    <property type="match status" value="1"/>
</dbReference>
<accession>A0A6J7CEQ9</accession>
<dbReference type="GO" id="GO:0016491">
    <property type="term" value="F:oxidoreductase activity"/>
    <property type="evidence" value="ECO:0007669"/>
    <property type="project" value="UniProtKB-KW"/>
</dbReference>
<sequence length="152" mass="15964">MEEATFLTKFADTVYLVHRSDQFRASPAMLARAKADPKIQFVTNAAVTGIVGTETVSGLTLEMSDGSTSTLDIDGLFIAIGSDPRTSLIAKQVTLTETGNVAVDGRSSRTNVEGVFAAGDLIDPTYRQAIVAAGSGAVAAMDAQHFIESRAH</sequence>
<dbReference type="InterPro" id="IPR023753">
    <property type="entry name" value="FAD/NAD-binding_dom"/>
</dbReference>
<proteinExistence type="predicted"/>
<evidence type="ECO:0000256" key="1">
    <source>
        <dbReference type="ARBA" id="ARBA00022630"/>
    </source>
</evidence>
<dbReference type="InterPro" id="IPR050097">
    <property type="entry name" value="Ferredoxin-NADP_redctase_2"/>
</dbReference>
<evidence type="ECO:0000256" key="2">
    <source>
        <dbReference type="ARBA" id="ARBA00023002"/>
    </source>
</evidence>
<name>A0A6J7CEQ9_9ZZZZ</name>
<dbReference type="EMBL" id="CAFBLF010000015">
    <property type="protein sequence ID" value="CAB4856657.1"/>
    <property type="molecule type" value="Genomic_DNA"/>
</dbReference>
<dbReference type="InterPro" id="IPR036188">
    <property type="entry name" value="FAD/NAD-bd_sf"/>
</dbReference>